<dbReference type="Pfam" id="PF03364">
    <property type="entry name" value="Polyketide_cyc"/>
    <property type="match status" value="1"/>
</dbReference>
<proteinExistence type="inferred from homology"/>
<comment type="similarity">
    <text evidence="1">Belongs to the ribosome association toxin RatA family.</text>
</comment>
<dbReference type="AlphaFoldDB" id="A0A4R7K0V3"/>
<evidence type="ECO:0000313" key="4">
    <source>
        <dbReference type="EMBL" id="TDT43587.1"/>
    </source>
</evidence>
<dbReference type="PANTHER" id="PTHR12901">
    <property type="entry name" value="SPERM PROTEIN HOMOLOG"/>
    <property type="match status" value="1"/>
</dbReference>
<dbReference type="SUPFAM" id="SSF55961">
    <property type="entry name" value="Bet v1-like"/>
    <property type="match status" value="1"/>
</dbReference>
<keyword evidence="2" id="KW-1277">Toxin-antitoxin system</keyword>
<accession>A0A4R7K0V3</accession>
<evidence type="ECO:0000259" key="3">
    <source>
        <dbReference type="Pfam" id="PF03364"/>
    </source>
</evidence>
<gene>
    <name evidence="4" type="ORF">DES49_1408</name>
</gene>
<dbReference type="Proteomes" id="UP000295830">
    <property type="component" value="Unassembled WGS sequence"/>
</dbReference>
<evidence type="ECO:0000256" key="2">
    <source>
        <dbReference type="ARBA" id="ARBA00022649"/>
    </source>
</evidence>
<dbReference type="OrthoDB" id="9804759at2"/>
<dbReference type="EMBL" id="SOAX01000002">
    <property type="protein sequence ID" value="TDT43587.1"/>
    <property type="molecule type" value="Genomic_DNA"/>
</dbReference>
<dbReference type="GO" id="GO:0048039">
    <property type="term" value="F:ubiquinone binding"/>
    <property type="evidence" value="ECO:0007669"/>
    <property type="project" value="InterPro"/>
</dbReference>
<dbReference type="InterPro" id="IPR044996">
    <property type="entry name" value="COQ10-like"/>
</dbReference>
<dbReference type="GO" id="GO:0045333">
    <property type="term" value="P:cellular respiration"/>
    <property type="evidence" value="ECO:0007669"/>
    <property type="project" value="InterPro"/>
</dbReference>
<sequence length="151" mass="17121">MTQKIERSALVRHSAREMFALVSDVEAYPEFLPWCGNALRHDDGNGQQVTASLEVVRGGLSQRFTTRNHLDPHSCIRMELVDGPFRYLRGYWHFVELREDACKVKLELEFDVDGRVARFAFGNIFHQAANAMVDAFCRRAAELYGARAGSG</sequence>
<dbReference type="RefSeq" id="WP_133735648.1">
    <property type="nucleotide sequence ID" value="NZ_SOAX01000002.1"/>
</dbReference>
<feature type="domain" description="Coenzyme Q-binding protein COQ10 START" evidence="3">
    <location>
        <begin position="11"/>
        <end position="137"/>
    </location>
</feature>
<name>A0A4R7K0V3_9GAMM</name>
<organism evidence="4 5">
    <name type="scientific">Halospina denitrificans</name>
    <dbReference type="NCBI Taxonomy" id="332522"/>
    <lineage>
        <taxon>Bacteria</taxon>
        <taxon>Pseudomonadati</taxon>
        <taxon>Pseudomonadota</taxon>
        <taxon>Gammaproteobacteria</taxon>
        <taxon>Halospina</taxon>
    </lineage>
</organism>
<dbReference type="PANTHER" id="PTHR12901:SF10">
    <property type="entry name" value="COENZYME Q-BINDING PROTEIN COQ10, MITOCHONDRIAL"/>
    <property type="match status" value="1"/>
</dbReference>
<keyword evidence="5" id="KW-1185">Reference proteome</keyword>
<dbReference type="InterPro" id="IPR023393">
    <property type="entry name" value="START-like_dom_sf"/>
</dbReference>
<protein>
    <submittedName>
        <fullName evidence="4">Ribosome-associated toxin RatA of RatAB toxin-antitoxin module</fullName>
    </submittedName>
</protein>
<dbReference type="InterPro" id="IPR005031">
    <property type="entry name" value="COQ10_START"/>
</dbReference>
<reference evidence="4 5" key="1">
    <citation type="submission" date="2019-03" db="EMBL/GenBank/DDBJ databases">
        <title>Genomic Encyclopedia of Type Strains, Phase IV (KMG-IV): sequencing the most valuable type-strain genomes for metagenomic binning, comparative biology and taxonomic classification.</title>
        <authorList>
            <person name="Goeker M."/>
        </authorList>
    </citation>
    <scope>NUCLEOTIDE SEQUENCE [LARGE SCALE GENOMIC DNA]</scope>
    <source>
        <strain evidence="4 5">DSM 15505</strain>
    </source>
</reference>
<evidence type="ECO:0000313" key="5">
    <source>
        <dbReference type="Proteomes" id="UP000295830"/>
    </source>
</evidence>
<dbReference type="CDD" id="cd07813">
    <property type="entry name" value="COQ10p_like"/>
    <property type="match status" value="1"/>
</dbReference>
<evidence type="ECO:0000256" key="1">
    <source>
        <dbReference type="ARBA" id="ARBA00008918"/>
    </source>
</evidence>
<dbReference type="Gene3D" id="3.30.530.20">
    <property type="match status" value="1"/>
</dbReference>
<comment type="caution">
    <text evidence="4">The sequence shown here is derived from an EMBL/GenBank/DDBJ whole genome shotgun (WGS) entry which is preliminary data.</text>
</comment>